<evidence type="ECO:0000313" key="3">
    <source>
        <dbReference type="Proteomes" id="UP001220010"/>
    </source>
</evidence>
<dbReference type="Proteomes" id="UP001220010">
    <property type="component" value="Unassembled WGS sequence"/>
</dbReference>
<protein>
    <submittedName>
        <fullName evidence="2">RNA repair domain-containing protein</fullName>
    </submittedName>
</protein>
<evidence type="ECO:0000259" key="1">
    <source>
        <dbReference type="Pfam" id="PF04457"/>
    </source>
</evidence>
<sequence length="104" mass="12033">MRRDPTPHDLNPEGRHPKPILNEIKWRGLDMDKCEIEVLHRGAADDMITIRGGEISLGRSFFTLGERMIPYHRILRIRYDGVTVFKRGSVQTPPAPRRSDEDNI</sequence>
<feature type="domain" description="MJ1316 RNA cyclic group end recognition" evidence="1">
    <location>
        <begin position="17"/>
        <end position="87"/>
    </location>
</feature>
<dbReference type="Pfam" id="PF04457">
    <property type="entry name" value="MJ1316"/>
    <property type="match status" value="1"/>
</dbReference>
<organism evidence="2 3">
    <name type="scientific">Candidatus Methanocrinis natronophilus</name>
    <dbReference type="NCBI Taxonomy" id="3033396"/>
    <lineage>
        <taxon>Archaea</taxon>
        <taxon>Methanobacteriati</taxon>
        <taxon>Methanobacteriota</taxon>
        <taxon>Stenosarchaea group</taxon>
        <taxon>Methanomicrobia</taxon>
        <taxon>Methanotrichales</taxon>
        <taxon>Methanotrichaceae</taxon>
        <taxon>Methanocrinis</taxon>
    </lineage>
</organism>
<keyword evidence="3" id="KW-1185">Reference proteome</keyword>
<gene>
    <name evidence="2" type="ORF">P0O15_07275</name>
</gene>
<proteinExistence type="predicted"/>
<dbReference type="InterPro" id="IPR040459">
    <property type="entry name" value="MJ1316"/>
</dbReference>
<reference evidence="2 3" key="1">
    <citation type="submission" date="2023-03" db="EMBL/GenBank/DDBJ databases">
        <title>WGS of Methanotrichaceae archaeon Mx.</title>
        <authorList>
            <person name="Sorokin D.Y."/>
            <person name="Merkel A.Y."/>
        </authorList>
    </citation>
    <scope>NUCLEOTIDE SEQUENCE [LARGE SCALE GENOMIC DNA]</scope>
    <source>
        <strain evidence="2 3">Mx</strain>
    </source>
</reference>
<name>A0ABT5X8Q4_9EURY</name>
<accession>A0ABT5X8Q4</accession>
<dbReference type="EMBL" id="JARFPK010000023">
    <property type="protein sequence ID" value="MDF0590967.1"/>
    <property type="molecule type" value="Genomic_DNA"/>
</dbReference>
<evidence type="ECO:0000313" key="2">
    <source>
        <dbReference type="EMBL" id="MDF0590967.1"/>
    </source>
</evidence>
<comment type="caution">
    <text evidence="2">The sequence shown here is derived from an EMBL/GenBank/DDBJ whole genome shotgun (WGS) entry which is preliminary data.</text>
</comment>